<comment type="caution">
    <text evidence="1">The sequence shown here is derived from an EMBL/GenBank/DDBJ whole genome shotgun (WGS) entry which is preliminary data.</text>
</comment>
<dbReference type="Proteomes" id="UP000749559">
    <property type="component" value="Unassembled WGS sequence"/>
</dbReference>
<evidence type="ECO:0000313" key="2">
    <source>
        <dbReference type="Proteomes" id="UP000749559"/>
    </source>
</evidence>
<gene>
    <name evidence="1" type="ORF">OFUS_LOCUS8045</name>
</gene>
<accession>A0A8S4NL45</accession>
<feature type="non-terminal residue" evidence="1">
    <location>
        <position position="1"/>
    </location>
</feature>
<dbReference type="AlphaFoldDB" id="A0A8S4NL45"/>
<reference evidence="1" key="1">
    <citation type="submission" date="2022-03" db="EMBL/GenBank/DDBJ databases">
        <authorList>
            <person name="Martin C."/>
        </authorList>
    </citation>
    <scope>NUCLEOTIDE SEQUENCE</scope>
</reference>
<evidence type="ECO:0000313" key="1">
    <source>
        <dbReference type="EMBL" id="CAH1781471.1"/>
    </source>
</evidence>
<proteinExistence type="predicted"/>
<dbReference type="EMBL" id="CAIIXF020000004">
    <property type="protein sequence ID" value="CAH1781471.1"/>
    <property type="molecule type" value="Genomic_DNA"/>
</dbReference>
<name>A0A8S4NL45_OWEFU</name>
<organism evidence="1 2">
    <name type="scientific">Owenia fusiformis</name>
    <name type="common">Polychaete worm</name>
    <dbReference type="NCBI Taxonomy" id="6347"/>
    <lineage>
        <taxon>Eukaryota</taxon>
        <taxon>Metazoa</taxon>
        <taxon>Spiralia</taxon>
        <taxon>Lophotrochozoa</taxon>
        <taxon>Annelida</taxon>
        <taxon>Polychaeta</taxon>
        <taxon>Sedentaria</taxon>
        <taxon>Canalipalpata</taxon>
        <taxon>Sabellida</taxon>
        <taxon>Oweniida</taxon>
        <taxon>Oweniidae</taxon>
        <taxon>Owenia</taxon>
    </lineage>
</organism>
<keyword evidence="2" id="KW-1185">Reference proteome</keyword>
<sequence>VQCIEQGMVHQSFCLLHLRPQDESKVSESCCITKSYPILFLDLSFLINKYSRTNWTSLPGANAFVQMNFQLGENGFSAGCKWIFNWVQMDFQLGANGFSTGCKWIFNWLQMDFQLVVNGFSTACKSMLRAGKSSVACLCTFSLQPEMH</sequence>
<protein>
    <submittedName>
        <fullName evidence="1">Uncharacterized protein</fullName>
    </submittedName>
</protein>